<feature type="compositionally biased region" description="Basic and acidic residues" evidence="1">
    <location>
        <begin position="42"/>
        <end position="56"/>
    </location>
</feature>
<sequence length="131" mass="15605">MEGPQRPFQSLPVRWLSLSKDKIPKLFDGSVNELTRPSRPRKKDEKGAVKSKDMKKEKMQKTLYISRDMNRKLIELYGEEGRRQSIIVEDAVNLYYYLRMALGEKKFEELLSAVRREDPEFLRDYMGRFKL</sequence>
<gene>
    <name evidence="2" type="ORF">APY94_05785</name>
</gene>
<dbReference type="EMBL" id="LLYW01000019">
    <property type="protein sequence ID" value="KUH33475.1"/>
    <property type="molecule type" value="Genomic_DNA"/>
</dbReference>
<protein>
    <submittedName>
        <fullName evidence="2">CopG family transcriptional regulator</fullName>
    </submittedName>
</protein>
<dbReference type="Proteomes" id="UP000053462">
    <property type="component" value="Unassembled WGS sequence"/>
</dbReference>
<evidence type="ECO:0000256" key="1">
    <source>
        <dbReference type="SAM" id="MobiDB-lite"/>
    </source>
</evidence>
<evidence type="ECO:0000313" key="2">
    <source>
        <dbReference type="EMBL" id="KUH33475.1"/>
    </source>
</evidence>
<accession>A0A100XY32</accession>
<comment type="caution">
    <text evidence="2">The sequence shown here is derived from an EMBL/GenBank/DDBJ whole genome shotgun (WGS) entry which is preliminary data.</text>
</comment>
<evidence type="ECO:0000313" key="3">
    <source>
        <dbReference type="Proteomes" id="UP000053462"/>
    </source>
</evidence>
<dbReference type="AlphaFoldDB" id="A0A100XY32"/>
<keyword evidence="3" id="KW-1185">Reference proteome</keyword>
<dbReference type="STRING" id="227598.APY94_05785"/>
<name>A0A100XY32_9EURY</name>
<reference evidence="2 3" key="1">
    <citation type="submission" date="2015-10" db="EMBL/GenBank/DDBJ databases">
        <title>Draft genome sequence of Thermococcus celericrescens strain DSM 17994.</title>
        <authorList>
            <person name="Hong S.-J."/>
            <person name="Park C.-E."/>
            <person name="Shin J.-H."/>
        </authorList>
    </citation>
    <scope>NUCLEOTIDE SEQUENCE [LARGE SCALE GENOMIC DNA]</scope>
    <source>
        <strain evidence="2 3">DSM 17994</strain>
    </source>
</reference>
<feature type="region of interest" description="Disordered" evidence="1">
    <location>
        <begin position="29"/>
        <end position="56"/>
    </location>
</feature>
<proteinExistence type="predicted"/>
<organism evidence="2 3">
    <name type="scientific">Thermococcus celericrescens</name>
    <dbReference type="NCBI Taxonomy" id="227598"/>
    <lineage>
        <taxon>Archaea</taxon>
        <taxon>Methanobacteriati</taxon>
        <taxon>Methanobacteriota</taxon>
        <taxon>Thermococci</taxon>
        <taxon>Thermococcales</taxon>
        <taxon>Thermococcaceae</taxon>
        <taxon>Thermococcus</taxon>
    </lineage>
</organism>